<evidence type="ECO:0000313" key="3">
    <source>
        <dbReference type="Proteomes" id="UP000540698"/>
    </source>
</evidence>
<dbReference type="InterPro" id="IPR001387">
    <property type="entry name" value="Cro/C1-type_HTH"/>
</dbReference>
<dbReference type="GO" id="GO:0003677">
    <property type="term" value="F:DNA binding"/>
    <property type="evidence" value="ECO:0007669"/>
    <property type="project" value="InterPro"/>
</dbReference>
<dbReference type="RefSeq" id="WP_062978005.1">
    <property type="nucleotide sequence ID" value="NZ_JAAXOS010000004.1"/>
</dbReference>
<evidence type="ECO:0000313" key="2">
    <source>
        <dbReference type="EMBL" id="NKY26234.1"/>
    </source>
</evidence>
<comment type="caution">
    <text evidence="2">The sequence shown here is derived from an EMBL/GenBank/DDBJ whole genome shotgun (WGS) entry which is preliminary data.</text>
</comment>
<dbReference type="AlphaFoldDB" id="A0A7X6L1Q7"/>
<proteinExistence type="predicted"/>
<dbReference type="Pfam" id="PF13560">
    <property type="entry name" value="HTH_31"/>
    <property type="match status" value="1"/>
</dbReference>
<dbReference type="Proteomes" id="UP000540698">
    <property type="component" value="Unassembled WGS sequence"/>
</dbReference>
<dbReference type="CDD" id="cd00093">
    <property type="entry name" value="HTH_XRE"/>
    <property type="match status" value="1"/>
</dbReference>
<dbReference type="PROSITE" id="PS50943">
    <property type="entry name" value="HTH_CROC1"/>
    <property type="match status" value="1"/>
</dbReference>
<dbReference type="PANTHER" id="PTHR35010">
    <property type="entry name" value="BLL4672 PROTEIN-RELATED"/>
    <property type="match status" value="1"/>
</dbReference>
<sequence>MLKAPPLDAMPDFHDSLEWLRHHHHLSRESTAQQAGFSSSYLHRLIRNRTYPGLRVFTKLAASFDLDPAQRRHLHELWQPSLELPPAQELRQRLTGLGIQTHLDHLDTRKVLAVYLDPLRTVLHGNRTFHRMVPGLPEADNNYFQWMFSPAARDRIHNWDNEARYTVTILRGTLGRYRDLPRARTLFRKLRTTPEFPRIWESTPMQVTYDLPRPTPIHIRPPGTDQPLPLSLEISDYPDCPDVLLAYGLYDTSAIAR</sequence>
<dbReference type="SMART" id="SM00530">
    <property type="entry name" value="HTH_XRE"/>
    <property type="match status" value="1"/>
</dbReference>
<dbReference type="InterPro" id="IPR010982">
    <property type="entry name" value="Lambda_DNA-bd_dom_sf"/>
</dbReference>
<accession>A0A7X6L1Q7</accession>
<feature type="domain" description="HTH cro/C1-type" evidence="1">
    <location>
        <begin position="20"/>
        <end position="71"/>
    </location>
</feature>
<keyword evidence="3" id="KW-1185">Reference proteome</keyword>
<dbReference type="PANTHER" id="PTHR35010:SF2">
    <property type="entry name" value="BLL4672 PROTEIN"/>
    <property type="match status" value="1"/>
</dbReference>
<dbReference type="SUPFAM" id="SSF47413">
    <property type="entry name" value="lambda repressor-like DNA-binding domains"/>
    <property type="match status" value="1"/>
</dbReference>
<dbReference type="Gene3D" id="1.10.260.40">
    <property type="entry name" value="lambda repressor-like DNA-binding domains"/>
    <property type="match status" value="1"/>
</dbReference>
<protein>
    <submittedName>
        <fullName evidence="2">Helix-turn-helix domain-containing protein</fullName>
    </submittedName>
</protein>
<reference evidence="2 3" key="1">
    <citation type="submission" date="2020-04" db="EMBL/GenBank/DDBJ databases">
        <title>MicrobeNet Type strains.</title>
        <authorList>
            <person name="Nicholson A.C."/>
        </authorList>
    </citation>
    <scope>NUCLEOTIDE SEQUENCE [LARGE SCALE GENOMIC DNA]</scope>
    <source>
        <strain evidence="2 3">DSM 44956</strain>
    </source>
</reference>
<dbReference type="InterPro" id="IPR041413">
    <property type="entry name" value="MLTR_LBD"/>
</dbReference>
<evidence type="ECO:0000259" key="1">
    <source>
        <dbReference type="PROSITE" id="PS50943"/>
    </source>
</evidence>
<organism evidence="2 3">
    <name type="scientific">Nocardia gamkensis</name>
    <dbReference type="NCBI Taxonomy" id="352869"/>
    <lineage>
        <taxon>Bacteria</taxon>
        <taxon>Bacillati</taxon>
        <taxon>Actinomycetota</taxon>
        <taxon>Actinomycetes</taxon>
        <taxon>Mycobacteriales</taxon>
        <taxon>Nocardiaceae</taxon>
        <taxon>Nocardia</taxon>
    </lineage>
</organism>
<dbReference type="Gene3D" id="3.30.450.180">
    <property type="match status" value="1"/>
</dbReference>
<gene>
    <name evidence="2" type="ORF">HGB38_08390</name>
</gene>
<dbReference type="EMBL" id="JAAXOS010000004">
    <property type="protein sequence ID" value="NKY26234.1"/>
    <property type="molecule type" value="Genomic_DNA"/>
</dbReference>
<dbReference type="Pfam" id="PF17765">
    <property type="entry name" value="MLTR_LBD"/>
    <property type="match status" value="1"/>
</dbReference>
<name>A0A7X6L1Q7_9NOCA</name>